<dbReference type="NCBIfam" id="TIGR00861">
    <property type="entry name" value="MIP"/>
    <property type="match status" value="1"/>
</dbReference>
<dbReference type="PANTHER" id="PTHR19139:SF199">
    <property type="entry name" value="MIP17260P"/>
    <property type="match status" value="1"/>
</dbReference>
<dbReference type="PANTHER" id="PTHR19139">
    <property type="entry name" value="AQUAPORIN TRANSPORTER"/>
    <property type="match status" value="1"/>
</dbReference>
<keyword evidence="11" id="KW-1185">Reference proteome</keyword>
<gene>
    <name evidence="10" type="ORF">K2U94_08515</name>
</gene>
<dbReference type="EMBL" id="JAIVFP010000001">
    <property type="protein sequence ID" value="MCI4682807.1"/>
    <property type="molecule type" value="Genomic_DNA"/>
</dbReference>
<evidence type="ECO:0000256" key="3">
    <source>
        <dbReference type="ARBA" id="ARBA00022448"/>
    </source>
</evidence>
<evidence type="ECO:0000256" key="6">
    <source>
        <dbReference type="ARBA" id="ARBA00022989"/>
    </source>
</evidence>
<dbReference type="SUPFAM" id="SSF81338">
    <property type="entry name" value="Aquaporin-like"/>
    <property type="match status" value="1"/>
</dbReference>
<dbReference type="Gene3D" id="1.20.1080.10">
    <property type="entry name" value="Glycerol uptake facilitator protein"/>
    <property type="match status" value="1"/>
</dbReference>
<feature type="transmembrane region" description="Helical" evidence="9">
    <location>
        <begin position="87"/>
        <end position="109"/>
    </location>
</feature>
<dbReference type="PROSITE" id="PS00221">
    <property type="entry name" value="MIP"/>
    <property type="match status" value="1"/>
</dbReference>
<feature type="transmembrane region" description="Helical" evidence="9">
    <location>
        <begin position="203"/>
        <end position="225"/>
    </location>
</feature>
<evidence type="ECO:0000256" key="1">
    <source>
        <dbReference type="ARBA" id="ARBA00004651"/>
    </source>
</evidence>
<keyword evidence="4" id="KW-1003">Cell membrane</keyword>
<name>A0ABS9Z847_9HYPH</name>
<protein>
    <submittedName>
        <fullName evidence="10">MIP family channel protein</fullName>
    </submittedName>
</protein>
<evidence type="ECO:0000256" key="9">
    <source>
        <dbReference type="SAM" id="Phobius"/>
    </source>
</evidence>
<evidence type="ECO:0000256" key="4">
    <source>
        <dbReference type="ARBA" id="ARBA00022475"/>
    </source>
</evidence>
<feature type="transmembrane region" description="Helical" evidence="9">
    <location>
        <begin position="136"/>
        <end position="156"/>
    </location>
</feature>
<dbReference type="InterPro" id="IPR023271">
    <property type="entry name" value="Aquaporin-like"/>
</dbReference>
<keyword evidence="5 8" id="KW-0812">Transmembrane</keyword>
<dbReference type="RefSeq" id="WP_243066797.1">
    <property type="nucleotide sequence ID" value="NZ_JAIVFK010000053.1"/>
</dbReference>
<reference evidence="10" key="1">
    <citation type="journal article" date="2022" name="ISME J.">
        <title>Identification of active gaseous-alkane degraders at natural gas seeps.</title>
        <authorList>
            <person name="Farhan Ul Haque M."/>
            <person name="Hernandez M."/>
            <person name="Crombie A.T."/>
            <person name="Murrell J.C."/>
        </authorList>
    </citation>
    <scope>NUCLEOTIDE SEQUENCE</scope>
    <source>
        <strain evidence="10">PC2</strain>
    </source>
</reference>
<keyword evidence="7 9" id="KW-0472">Membrane</keyword>
<keyword evidence="3 8" id="KW-0813">Transport</keyword>
<proteinExistence type="inferred from homology"/>
<sequence length="232" mass="23414">MKKYIAEVIGTAALVFFGCGSVTFAGMGDLLGSSTPFAPLAVIAISMAFGLTLAAMAYGVGPVSGCHVNPAVSVGVWVAGRLSTADLVGYIISQCIGAIIGAGVLYLILSGHQGGWDLAKSGLGQNGWSEYSTTSAFIAEFVGTFFFLVVILGATSEKGVTPVAGVAIGVALLVIHINLIRVTGTSVNPARSLGPALFVGGKALAQLWLFIVAPIAGAVAAGALFRAKVIEP</sequence>
<evidence type="ECO:0000256" key="8">
    <source>
        <dbReference type="RuleBase" id="RU000477"/>
    </source>
</evidence>
<feature type="transmembrane region" description="Helical" evidence="9">
    <location>
        <begin position="12"/>
        <end position="31"/>
    </location>
</feature>
<dbReference type="Proteomes" id="UP001139104">
    <property type="component" value="Unassembled WGS sequence"/>
</dbReference>
<evidence type="ECO:0000313" key="11">
    <source>
        <dbReference type="Proteomes" id="UP001139104"/>
    </source>
</evidence>
<dbReference type="PRINTS" id="PR00783">
    <property type="entry name" value="MINTRINSICP"/>
</dbReference>
<evidence type="ECO:0000313" key="10">
    <source>
        <dbReference type="EMBL" id="MCI4682807.1"/>
    </source>
</evidence>
<feature type="transmembrane region" description="Helical" evidence="9">
    <location>
        <begin position="37"/>
        <end position="60"/>
    </location>
</feature>
<feature type="transmembrane region" description="Helical" evidence="9">
    <location>
        <begin position="163"/>
        <end position="183"/>
    </location>
</feature>
<comment type="subcellular location">
    <subcellularLocation>
        <location evidence="1">Cell membrane</location>
        <topology evidence="1">Multi-pass membrane protein</topology>
    </subcellularLocation>
</comment>
<dbReference type="InterPro" id="IPR034294">
    <property type="entry name" value="Aquaporin_transptr"/>
</dbReference>
<evidence type="ECO:0000256" key="7">
    <source>
        <dbReference type="ARBA" id="ARBA00023136"/>
    </source>
</evidence>
<evidence type="ECO:0000256" key="2">
    <source>
        <dbReference type="ARBA" id="ARBA00006175"/>
    </source>
</evidence>
<dbReference type="InterPro" id="IPR000425">
    <property type="entry name" value="MIP"/>
</dbReference>
<evidence type="ECO:0000256" key="5">
    <source>
        <dbReference type="ARBA" id="ARBA00022692"/>
    </source>
</evidence>
<organism evidence="10 11">
    <name type="scientific">Candidatus Rhodoblastus alkanivorans</name>
    <dbReference type="NCBI Taxonomy" id="2954117"/>
    <lineage>
        <taxon>Bacteria</taxon>
        <taxon>Pseudomonadati</taxon>
        <taxon>Pseudomonadota</taxon>
        <taxon>Alphaproteobacteria</taxon>
        <taxon>Hyphomicrobiales</taxon>
        <taxon>Rhodoblastaceae</taxon>
        <taxon>Rhodoblastus</taxon>
    </lineage>
</organism>
<dbReference type="PROSITE" id="PS51257">
    <property type="entry name" value="PROKAR_LIPOPROTEIN"/>
    <property type="match status" value="1"/>
</dbReference>
<keyword evidence="6 9" id="KW-1133">Transmembrane helix</keyword>
<comment type="similarity">
    <text evidence="2 8">Belongs to the MIP/aquaporin (TC 1.A.8) family.</text>
</comment>
<accession>A0ABS9Z847</accession>
<comment type="caution">
    <text evidence="10">The sequence shown here is derived from an EMBL/GenBank/DDBJ whole genome shotgun (WGS) entry which is preliminary data.</text>
</comment>
<dbReference type="InterPro" id="IPR022357">
    <property type="entry name" value="MIP_CS"/>
</dbReference>
<dbReference type="Pfam" id="PF00230">
    <property type="entry name" value="MIP"/>
    <property type="match status" value="1"/>
</dbReference>